<dbReference type="Proteomes" id="UP000011668">
    <property type="component" value="Unassembled WGS sequence"/>
</dbReference>
<accession>L8WH49</accession>
<comment type="caution">
    <text evidence="1">The sequence shown here is derived from an EMBL/GenBank/DDBJ whole genome shotgun (WGS) entry which is preliminary data.</text>
</comment>
<evidence type="ECO:0000313" key="2">
    <source>
        <dbReference type="Proteomes" id="UP000011668"/>
    </source>
</evidence>
<sequence length="97" mass="10478">MATEWTLLVRSFVRLNTVSPLDVSYTSMLPSLCSASRVPSLERPMDLIHRDEAFHVAISASRLRAIAVPFGSITPIVLGMYAAETGLEGGQKGSIDT</sequence>
<keyword evidence="2" id="KW-1185">Reference proteome</keyword>
<reference evidence="1 2" key="1">
    <citation type="journal article" date="2013" name="Nat. Commun.">
        <title>The evolution and pathogenic mechanisms of the rice sheath blight pathogen.</title>
        <authorList>
            <person name="Zheng A."/>
            <person name="Lin R."/>
            <person name="Xu L."/>
            <person name="Qin P."/>
            <person name="Tang C."/>
            <person name="Ai P."/>
            <person name="Zhang D."/>
            <person name="Liu Y."/>
            <person name="Sun Z."/>
            <person name="Feng H."/>
            <person name="Wang Y."/>
            <person name="Chen Y."/>
            <person name="Liang X."/>
            <person name="Fu R."/>
            <person name="Li Q."/>
            <person name="Zhang J."/>
            <person name="Yu X."/>
            <person name="Xie Z."/>
            <person name="Ding L."/>
            <person name="Guan P."/>
            <person name="Tang J."/>
            <person name="Liang Y."/>
            <person name="Wang S."/>
            <person name="Deng Q."/>
            <person name="Li S."/>
            <person name="Zhu J."/>
            <person name="Wang L."/>
            <person name="Liu H."/>
            <person name="Li P."/>
        </authorList>
    </citation>
    <scope>NUCLEOTIDE SEQUENCE [LARGE SCALE GENOMIC DNA]</scope>
    <source>
        <strain evidence="2">AG-1 IA</strain>
    </source>
</reference>
<proteinExistence type="predicted"/>
<name>L8WH49_THACA</name>
<protein>
    <submittedName>
        <fullName evidence="1">Uncharacterized protein</fullName>
    </submittedName>
</protein>
<gene>
    <name evidence="1" type="ORF">AG1IA_09913</name>
</gene>
<dbReference type="EMBL" id="AFRT01004431">
    <property type="protein sequence ID" value="ELU36057.1"/>
    <property type="molecule type" value="Genomic_DNA"/>
</dbReference>
<organism evidence="1 2">
    <name type="scientific">Thanatephorus cucumeris (strain AG1-IA)</name>
    <name type="common">Rice sheath blight fungus</name>
    <name type="synonym">Rhizoctonia solani</name>
    <dbReference type="NCBI Taxonomy" id="983506"/>
    <lineage>
        <taxon>Eukaryota</taxon>
        <taxon>Fungi</taxon>
        <taxon>Dikarya</taxon>
        <taxon>Basidiomycota</taxon>
        <taxon>Agaricomycotina</taxon>
        <taxon>Agaricomycetes</taxon>
        <taxon>Cantharellales</taxon>
        <taxon>Ceratobasidiaceae</taxon>
        <taxon>Rhizoctonia</taxon>
        <taxon>Rhizoctonia solani AG-1</taxon>
    </lineage>
</organism>
<evidence type="ECO:0000313" key="1">
    <source>
        <dbReference type="EMBL" id="ELU36057.1"/>
    </source>
</evidence>
<dbReference type="AlphaFoldDB" id="L8WH49"/>
<dbReference type="HOGENOM" id="CLU_2348138_0_0_1"/>